<feature type="coiled-coil region" evidence="1">
    <location>
        <begin position="14"/>
        <end position="59"/>
    </location>
</feature>
<dbReference type="RefSeq" id="WP_190353014.1">
    <property type="nucleotide sequence ID" value="NZ_JACJPY010000115.1"/>
</dbReference>
<dbReference type="PANTHER" id="PTHR38753">
    <property type="entry name" value="SLR1441 PROTEIN"/>
    <property type="match status" value="1"/>
</dbReference>
<comment type="caution">
    <text evidence="2">The sequence shown here is derived from an EMBL/GenBank/DDBJ whole genome shotgun (WGS) entry which is preliminary data.</text>
</comment>
<gene>
    <name evidence="2" type="ORF">H6F44_20850</name>
</gene>
<reference evidence="2" key="2">
    <citation type="submission" date="2020-08" db="EMBL/GenBank/DDBJ databases">
        <authorList>
            <person name="Chen M."/>
            <person name="Teng W."/>
            <person name="Zhao L."/>
            <person name="Hu C."/>
            <person name="Zhou Y."/>
            <person name="Han B."/>
            <person name="Song L."/>
            <person name="Shu W."/>
        </authorList>
    </citation>
    <scope>NUCLEOTIDE SEQUENCE</scope>
    <source>
        <strain evidence="2">FACHB-1277</strain>
    </source>
</reference>
<accession>A0A926UX69</accession>
<dbReference type="SUPFAM" id="SSF52980">
    <property type="entry name" value="Restriction endonuclease-like"/>
    <property type="match status" value="1"/>
</dbReference>
<protein>
    <submittedName>
        <fullName evidence="2">DUF3782 domain-containing protein</fullName>
    </submittedName>
</protein>
<sequence length="199" mass="22792">MSQPITLDDIFALFRESEQQRKEYQQAAEREMNRLREQSDRTDQQIEKLIAQVAQTNKQVGGLTSRWGEFVENLIKPAAARLFQEKGIEVHLTALRVTGQDDQGSIEIDILVENTTEVVAIEVKSHLEVRDVKRFLQTLERFKKAFPKHKNDKLYGAVAGIKIDERVNEYAIQEGLFLIQPAGDSVIIANGKDFKPKIW</sequence>
<reference evidence="2" key="1">
    <citation type="journal article" date="2015" name="ISME J.">
        <title>Draft Genome Sequence of Streptomyces incarnatus NRRL8089, which Produces the Nucleoside Antibiotic Sinefungin.</title>
        <authorList>
            <person name="Oshima K."/>
            <person name="Hattori M."/>
            <person name="Shimizu H."/>
            <person name="Fukuda K."/>
            <person name="Nemoto M."/>
            <person name="Inagaki K."/>
            <person name="Tamura T."/>
        </authorList>
    </citation>
    <scope>NUCLEOTIDE SEQUENCE</scope>
    <source>
        <strain evidence="2">FACHB-1277</strain>
    </source>
</reference>
<dbReference type="InterPro" id="IPR011335">
    <property type="entry name" value="Restrct_endonuc-II-like"/>
</dbReference>
<dbReference type="Pfam" id="PF12644">
    <property type="entry name" value="DUF3782"/>
    <property type="match status" value="1"/>
</dbReference>
<proteinExistence type="predicted"/>
<organism evidence="2 3">
    <name type="scientific">Pseudanabaena cinerea FACHB-1277</name>
    <dbReference type="NCBI Taxonomy" id="2949581"/>
    <lineage>
        <taxon>Bacteria</taxon>
        <taxon>Bacillati</taxon>
        <taxon>Cyanobacteriota</taxon>
        <taxon>Cyanophyceae</taxon>
        <taxon>Pseudanabaenales</taxon>
        <taxon>Pseudanabaenaceae</taxon>
        <taxon>Pseudanabaena</taxon>
        <taxon>Pseudanabaena cinerea</taxon>
    </lineage>
</organism>
<dbReference type="Proteomes" id="UP000631421">
    <property type="component" value="Unassembled WGS sequence"/>
</dbReference>
<evidence type="ECO:0000313" key="2">
    <source>
        <dbReference type="EMBL" id="MBD2152548.1"/>
    </source>
</evidence>
<keyword evidence="1" id="KW-0175">Coiled coil</keyword>
<dbReference type="EMBL" id="JACJPY010000115">
    <property type="protein sequence ID" value="MBD2152548.1"/>
    <property type="molecule type" value="Genomic_DNA"/>
</dbReference>
<dbReference type="AlphaFoldDB" id="A0A926UX69"/>
<keyword evidence="3" id="KW-1185">Reference proteome</keyword>
<evidence type="ECO:0000313" key="3">
    <source>
        <dbReference type="Proteomes" id="UP000631421"/>
    </source>
</evidence>
<dbReference type="PANTHER" id="PTHR38753:SF1">
    <property type="entry name" value="SLR1441 PROTEIN"/>
    <property type="match status" value="1"/>
</dbReference>
<evidence type="ECO:0000256" key="1">
    <source>
        <dbReference type="SAM" id="Coils"/>
    </source>
</evidence>
<name>A0A926UX69_9CYAN</name>
<dbReference type="InterPro" id="IPR024271">
    <property type="entry name" value="DUF3782"/>
</dbReference>